<evidence type="ECO:0000256" key="1">
    <source>
        <dbReference type="SAM" id="MobiDB-lite"/>
    </source>
</evidence>
<dbReference type="PANTHER" id="PTHR12243">
    <property type="entry name" value="MADF DOMAIN TRANSCRIPTION FACTOR"/>
    <property type="match status" value="1"/>
</dbReference>
<comment type="caution">
    <text evidence="3">The sequence shown here is derived from an EMBL/GenBank/DDBJ whole genome shotgun (WGS) entry which is preliminary data.</text>
</comment>
<dbReference type="EMBL" id="JAVFWL010000001">
    <property type="protein sequence ID" value="KAK6726795.1"/>
    <property type="molecule type" value="Genomic_DNA"/>
</dbReference>
<dbReference type="PROSITE" id="PS51029">
    <property type="entry name" value="MADF"/>
    <property type="match status" value="2"/>
</dbReference>
<dbReference type="Pfam" id="PF10545">
    <property type="entry name" value="MADF_DNA_bdg"/>
    <property type="match status" value="2"/>
</dbReference>
<accession>A0ABR1BNJ7</accession>
<name>A0ABR1BNJ7_NECAM</name>
<dbReference type="InterPro" id="IPR006578">
    <property type="entry name" value="MADF-dom"/>
</dbReference>
<reference evidence="3 4" key="1">
    <citation type="submission" date="2023-08" db="EMBL/GenBank/DDBJ databases">
        <title>A Necator americanus chromosomal reference genome.</title>
        <authorList>
            <person name="Ilik V."/>
            <person name="Petrzelkova K.J."/>
            <person name="Pardy F."/>
            <person name="Fuh T."/>
            <person name="Niatou-Singa F.S."/>
            <person name="Gouil Q."/>
            <person name="Baker L."/>
            <person name="Ritchie M.E."/>
            <person name="Jex A.R."/>
            <person name="Gazzola D."/>
            <person name="Li H."/>
            <person name="Toshio Fujiwara R."/>
            <person name="Zhan B."/>
            <person name="Aroian R.V."/>
            <person name="Pafco B."/>
            <person name="Schwarz E.M."/>
        </authorList>
    </citation>
    <scope>NUCLEOTIDE SEQUENCE [LARGE SCALE GENOMIC DNA]</scope>
    <source>
        <strain evidence="3 4">Aroian</strain>
        <tissue evidence="3">Whole animal</tissue>
    </source>
</reference>
<organism evidence="3 4">
    <name type="scientific">Necator americanus</name>
    <name type="common">Human hookworm</name>
    <dbReference type="NCBI Taxonomy" id="51031"/>
    <lineage>
        <taxon>Eukaryota</taxon>
        <taxon>Metazoa</taxon>
        <taxon>Ecdysozoa</taxon>
        <taxon>Nematoda</taxon>
        <taxon>Chromadorea</taxon>
        <taxon>Rhabditida</taxon>
        <taxon>Rhabditina</taxon>
        <taxon>Rhabditomorpha</taxon>
        <taxon>Strongyloidea</taxon>
        <taxon>Ancylostomatidae</taxon>
        <taxon>Bunostominae</taxon>
        <taxon>Necator</taxon>
    </lineage>
</organism>
<feature type="domain" description="MADF" evidence="2">
    <location>
        <begin position="106"/>
        <end position="193"/>
    </location>
</feature>
<feature type="domain" description="MADF" evidence="2">
    <location>
        <begin position="8"/>
        <end position="96"/>
    </location>
</feature>
<protein>
    <recommendedName>
        <fullName evidence="2">MADF domain-containing protein</fullName>
    </recommendedName>
</protein>
<keyword evidence="4" id="KW-1185">Reference proteome</keyword>
<gene>
    <name evidence="3" type="primary">Necator_chrI.g979</name>
    <name evidence="3" type="ORF">RB195_004855</name>
</gene>
<dbReference type="SMART" id="SM00595">
    <property type="entry name" value="MADF"/>
    <property type="match status" value="2"/>
</dbReference>
<evidence type="ECO:0000313" key="4">
    <source>
        <dbReference type="Proteomes" id="UP001303046"/>
    </source>
</evidence>
<dbReference type="InterPro" id="IPR039353">
    <property type="entry name" value="TF_Adf1"/>
</dbReference>
<proteinExistence type="predicted"/>
<feature type="compositionally biased region" description="Low complexity" evidence="1">
    <location>
        <begin position="222"/>
        <end position="237"/>
    </location>
</feature>
<evidence type="ECO:0000259" key="2">
    <source>
        <dbReference type="PROSITE" id="PS51029"/>
    </source>
</evidence>
<feature type="region of interest" description="Disordered" evidence="1">
    <location>
        <begin position="191"/>
        <end position="239"/>
    </location>
</feature>
<evidence type="ECO:0000313" key="3">
    <source>
        <dbReference type="EMBL" id="KAK6726795.1"/>
    </source>
</evidence>
<dbReference type="PANTHER" id="PTHR12243:SF63">
    <property type="entry name" value="LD26477P"/>
    <property type="match status" value="1"/>
</dbReference>
<sequence>MDFAAKCQLISLVEEEECIWNTSIEDYARLDKKNASWNRIHREMAQNGYSGGLLELKTQWKNLRDQWRKNSISKGGVNCRPWTFEKHLLFLATAQNEAMDVVMKRELIKQVREEEMLWNTECRDYYRPDKKNLAWSRILTKLQRKGFRGGMLELKASWKTLRDSKRRNSIQPNLSGKPWMYEKDMEFMDGPGKTCESVQFSPNETESKNGIVDSPRSSVTPENEGTAEEGASAAASDEANDDYFVPTEIGQENAADCSEPSRKRSYGGAVVSTKKKKNDSLQEGLDMIREITSSLRERLAAASMDKYDRYGAFIASSLREMSEPAAKRKMAELMDILLNNR</sequence>
<dbReference type="Proteomes" id="UP001303046">
    <property type="component" value="Unassembled WGS sequence"/>
</dbReference>